<keyword evidence="4" id="KW-1185">Reference proteome</keyword>
<sequence length="299" mass="32575">MVEQNNRKGTVFLMSAMLVFAAQDGISRHLGSTYNVFSIVMLRYWLFAAFGIWLMLRAHRGIAPALSSPFKAMHVGRGLLLVAQICIMQLAFVRLGLIESHAVFTTSPLMVAALSGPILGEKVGWRRWAAIGVGCLGVLVILKPGAGVFSLWSLVPLLGAFLYALYGLLTRYVGRADSSPVSFFWMGAIGAVTLTVPGLWFWTPMTPGDSIWMATLCCTGILGHYLLIRCYEVAEASAVQPFAYLQLVFISIFGITIFGEVLRWNVAAGALIVVAAGLFTLWRQRVRARAAATARSARP</sequence>
<dbReference type="InterPro" id="IPR037185">
    <property type="entry name" value="EmrE-like"/>
</dbReference>
<feature type="domain" description="EamA" evidence="2">
    <location>
        <begin position="152"/>
        <end position="280"/>
    </location>
</feature>
<keyword evidence="1" id="KW-0812">Transmembrane</keyword>
<organism evidence="3 4">
    <name type="scientific">Tabrizicola oligotrophica</name>
    <dbReference type="NCBI Taxonomy" id="2710650"/>
    <lineage>
        <taxon>Bacteria</taxon>
        <taxon>Pseudomonadati</taxon>
        <taxon>Pseudomonadota</taxon>
        <taxon>Alphaproteobacteria</taxon>
        <taxon>Rhodobacterales</taxon>
        <taxon>Paracoccaceae</taxon>
        <taxon>Tabrizicola</taxon>
    </lineage>
</organism>
<gene>
    <name evidence="3" type="ORF">G4Z14_08130</name>
</gene>
<dbReference type="EMBL" id="JAAIVJ010000003">
    <property type="protein sequence ID" value="NEY90265.1"/>
    <property type="molecule type" value="Genomic_DNA"/>
</dbReference>
<feature type="transmembrane region" description="Helical" evidence="1">
    <location>
        <begin position="37"/>
        <end position="56"/>
    </location>
</feature>
<evidence type="ECO:0000313" key="4">
    <source>
        <dbReference type="Proteomes" id="UP000477782"/>
    </source>
</evidence>
<protein>
    <submittedName>
        <fullName evidence="3">DMT family transporter</fullName>
    </submittedName>
</protein>
<feature type="transmembrane region" description="Helical" evidence="1">
    <location>
        <begin position="264"/>
        <end position="282"/>
    </location>
</feature>
<feature type="transmembrane region" description="Helical" evidence="1">
    <location>
        <begin position="239"/>
        <end position="258"/>
    </location>
</feature>
<dbReference type="PANTHER" id="PTHR22911">
    <property type="entry name" value="ACYL-MALONYL CONDENSING ENZYME-RELATED"/>
    <property type="match status" value="1"/>
</dbReference>
<dbReference type="Proteomes" id="UP000477782">
    <property type="component" value="Unassembled WGS sequence"/>
</dbReference>
<proteinExistence type="predicted"/>
<dbReference type="PANTHER" id="PTHR22911:SF103">
    <property type="entry name" value="BLR2811 PROTEIN"/>
    <property type="match status" value="1"/>
</dbReference>
<dbReference type="InterPro" id="IPR000620">
    <property type="entry name" value="EamA_dom"/>
</dbReference>
<reference evidence="3 4" key="1">
    <citation type="submission" date="2020-02" db="EMBL/GenBank/DDBJ databases">
        <authorList>
            <person name="Chen W.-M."/>
        </authorList>
    </citation>
    <scope>NUCLEOTIDE SEQUENCE [LARGE SCALE GENOMIC DNA]</scope>
    <source>
        <strain evidence="3 4">KMS-5</strain>
    </source>
</reference>
<evidence type="ECO:0000256" key="1">
    <source>
        <dbReference type="SAM" id="Phobius"/>
    </source>
</evidence>
<evidence type="ECO:0000259" key="2">
    <source>
        <dbReference type="Pfam" id="PF00892"/>
    </source>
</evidence>
<accession>A0A6M0QS52</accession>
<keyword evidence="1" id="KW-1133">Transmembrane helix</keyword>
<dbReference type="Pfam" id="PF00892">
    <property type="entry name" value="EamA"/>
    <property type="match status" value="2"/>
</dbReference>
<name>A0A6M0QS52_9RHOB</name>
<feature type="transmembrane region" description="Helical" evidence="1">
    <location>
        <begin position="181"/>
        <end position="203"/>
    </location>
</feature>
<dbReference type="SUPFAM" id="SSF103481">
    <property type="entry name" value="Multidrug resistance efflux transporter EmrE"/>
    <property type="match status" value="2"/>
</dbReference>
<comment type="caution">
    <text evidence="3">The sequence shown here is derived from an EMBL/GenBank/DDBJ whole genome shotgun (WGS) entry which is preliminary data.</text>
</comment>
<evidence type="ECO:0000313" key="3">
    <source>
        <dbReference type="EMBL" id="NEY90265.1"/>
    </source>
</evidence>
<feature type="transmembrane region" description="Helical" evidence="1">
    <location>
        <begin position="151"/>
        <end position="169"/>
    </location>
</feature>
<dbReference type="GO" id="GO:0016020">
    <property type="term" value="C:membrane"/>
    <property type="evidence" value="ECO:0007669"/>
    <property type="project" value="InterPro"/>
</dbReference>
<dbReference type="AlphaFoldDB" id="A0A6M0QS52"/>
<keyword evidence="1" id="KW-0472">Membrane</keyword>
<feature type="domain" description="EamA" evidence="2">
    <location>
        <begin position="8"/>
        <end position="142"/>
    </location>
</feature>
<feature type="transmembrane region" description="Helical" evidence="1">
    <location>
        <begin position="127"/>
        <end position="145"/>
    </location>
</feature>
<feature type="transmembrane region" description="Helical" evidence="1">
    <location>
        <begin position="77"/>
        <end position="95"/>
    </location>
</feature>
<dbReference type="RefSeq" id="WP_164624540.1">
    <property type="nucleotide sequence ID" value="NZ_JAAIVJ010000003.1"/>
</dbReference>
<feature type="transmembrane region" description="Helical" evidence="1">
    <location>
        <begin position="209"/>
        <end position="227"/>
    </location>
</feature>